<dbReference type="KEGG" id="adg:Adeg_0510"/>
<name>C9RBN3_AMMDK</name>
<gene>
    <name evidence="2" type="ordered locus">Adeg_0510</name>
</gene>
<keyword evidence="3" id="KW-1185">Reference proteome</keyword>
<dbReference type="HOGENOM" id="CLU_2857775_0_0_9"/>
<proteinExistence type="predicted"/>
<protein>
    <submittedName>
        <fullName evidence="2">Uncharacterized protein</fullName>
    </submittedName>
</protein>
<reference evidence="2 3" key="1">
    <citation type="submission" date="2009-10" db="EMBL/GenBank/DDBJ databases">
        <title>Complete sequence of chromosome of Ammonifex degensii KC4.</title>
        <authorList>
            <consortium name="US DOE Joint Genome Institute"/>
            <person name="Kerfeld C."/>
            <person name="Goodner B."/>
            <person name="Huber H."/>
            <person name="Stetter K."/>
            <person name="Lucas S."/>
            <person name="Copeland A."/>
            <person name="Lapidus A."/>
            <person name="Glavina del Rio T."/>
            <person name="Dalin E."/>
            <person name="Tice H."/>
            <person name="Bruce D."/>
            <person name="Goodwin L."/>
            <person name="Pitluck S."/>
            <person name="Saunders E."/>
            <person name="Brettin T."/>
            <person name="Detter J.C."/>
            <person name="Han C."/>
            <person name="Larimer F."/>
            <person name="Land M."/>
            <person name="Hauser L."/>
            <person name="Kyrpides N."/>
            <person name="Ovchinnikova G."/>
            <person name="Richardson P."/>
        </authorList>
    </citation>
    <scope>NUCLEOTIDE SEQUENCE [LARGE SCALE GENOMIC DNA]</scope>
    <source>
        <strain evidence="3">DSM 10501 / KC4</strain>
    </source>
</reference>
<evidence type="ECO:0000313" key="3">
    <source>
        <dbReference type="Proteomes" id="UP000002620"/>
    </source>
</evidence>
<feature type="transmembrane region" description="Helical" evidence="1">
    <location>
        <begin position="12"/>
        <end position="30"/>
    </location>
</feature>
<dbReference type="Proteomes" id="UP000002620">
    <property type="component" value="Chromosome"/>
</dbReference>
<keyword evidence="1" id="KW-1133">Transmembrane helix</keyword>
<accession>C9RBN3</accession>
<dbReference type="EMBL" id="CP001785">
    <property type="protein sequence ID" value="ACX51660.1"/>
    <property type="molecule type" value="Genomic_DNA"/>
</dbReference>
<keyword evidence="1" id="KW-0472">Membrane</keyword>
<dbReference type="STRING" id="429009.Adeg_0510"/>
<evidence type="ECO:0000256" key="1">
    <source>
        <dbReference type="SAM" id="Phobius"/>
    </source>
</evidence>
<keyword evidence="1" id="KW-0812">Transmembrane</keyword>
<sequence length="64" mass="7371">MLQNLAVYGNLVLGYLFSLLVVGCRIIFYLPEGGWLFLLYDHHPFLYTVPDVTARRIEKKKAPS</sequence>
<organism evidence="2 3">
    <name type="scientific">Ammonifex degensii (strain DSM 10501 / KC4)</name>
    <dbReference type="NCBI Taxonomy" id="429009"/>
    <lineage>
        <taxon>Bacteria</taxon>
        <taxon>Bacillati</taxon>
        <taxon>Bacillota</taxon>
        <taxon>Clostridia</taxon>
        <taxon>Thermoanaerobacterales</taxon>
        <taxon>Thermoanaerobacteraceae</taxon>
        <taxon>Ammonifex</taxon>
    </lineage>
</organism>
<evidence type="ECO:0000313" key="2">
    <source>
        <dbReference type="EMBL" id="ACX51660.1"/>
    </source>
</evidence>
<dbReference type="AlphaFoldDB" id="C9RBN3"/>